<sequence length="70" mass="7437">MGKRQITRGSELATYATIPANRDSRGTSHRTPGDTRGGIGLVPPRERTRSLGRALGVSGYVRNDSGSPDV</sequence>
<reference evidence="3" key="1">
    <citation type="journal article" date="2019" name="Int. J. Syst. Evol. Microbiol.">
        <title>The Global Catalogue of Microorganisms (GCM) 10K type strain sequencing project: providing services to taxonomists for standard genome sequencing and annotation.</title>
        <authorList>
            <consortium name="The Broad Institute Genomics Platform"/>
            <consortium name="The Broad Institute Genome Sequencing Center for Infectious Disease"/>
            <person name="Wu L."/>
            <person name="Ma J."/>
        </authorList>
    </citation>
    <scope>NUCLEOTIDE SEQUENCE [LARGE SCALE GENOMIC DNA]</scope>
    <source>
        <strain evidence="3">JCM 14924</strain>
    </source>
</reference>
<protein>
    <submittedName>
        <fullName evidence="2">Uncharacterized protein</fullName>
    </submittedName>
</protein>
<organism evidence="2 3">
    <name type="scientific">Streptomyces bangladeshensis</name>
    <dbReference type="NCBI Taxonomy" id="295352"/>
    <lineage>
        <taxon>Bacteria</taxon>
        <taxon>Bacillati</taxon>
        <taxon>Actinomycetota</taxon>
        <taxon>Actinomycetes</taxon>
        <taxon>Kitasatosporales</taxon>
        <taxon>Streptomycetaceae</taxon>
        <taxon>Streptomyces</taxon>
    </lineage>
</organism>
<keyword evidence="3" id="KW-1185">Reference proteome</keyword>
<proteinExistence type="predicted"/>
<gene>
    <name evidence="2" type="ORF">GCM10009787_43120</name>
</gene>
<feature type="region of interest" description="Disordered" evidence="1">
    <location>
        <begin position="1"/>
        <end position="70"/>
    </location>
</feature>
<dbReference type="Proteomes" id="UP001501391">
    <property type="component" value="Unassembled WGS sequence"/>
</dbReference>
<dbReference type="EMBL" id="BAAAOQ010000014">
    <property type="protein sequence ID" value="GAA2198828.1"/>
    <property type="molecule type" value="Genomic_DNA"/>
</dbReference>
<evidence type="ECO:0000313" key="2">
    <source>
        <dbReference type="EMBL" id="GAA2198828.1"/>
    </source>
</evidence>
<name>A0ABP5NLH7_9ACTN</name>
<evidence type="ECO:0000313" key="3">
    <source>
        <dbReference type="Proteomes" id="UP001501391"/>
    </source>
</evidence>
<evidence type="ECO:0000256" key="1">
    <source>
        <dbReference type="SAM" id="MobiDB-lite"/>
    </source>
</evidence>
<comment type="caution">
    <text evidence="2">The sequence shown here is derived from an EMBL/GenBank/DDBJ whole genome shotgun (WGS) entry which is preliminary data.</text>
</comment>
<accession>A0ABP5NLH7</accession>